<feature type="non-terminal residue" evidence="1">
    <location>
        <position position="1"/>
    </location>
</feature>
<protein>
    <submittedName>
        <fullName evidence="1">Uncharacterized protein</fullName>
    </submittedName>
</protein>
<keyword evidence="2" id="KW-1185">Reference proteome</keyword>
<dbReference type="AlphaFoldDB" id="A0A1I7INH5"/>
<reference evidence="1 2" key="1">
    <citation type="submission" date="2016-10" db="EMBL/GenBank/DDBJ databases">
        <authorList>
            <person name="de Groot N.N."/>
        </authorList>
    </citation>
    <scope>NUCLEOTIDE SEQUENCE [LARGE SCALE GENOMIC DNA]</scope>
    <source>
        <strain evidence="1 2">KHGC13</strain>
    </source>
</reference>
<name>A0A1I7INH5_9FIRM</name>
<gene>
    <name evidence="1" type="ORF">SAMN05216508_1595</name>
</gene>
<sequence>RAFFDDLTIVILLLNSLDNLFITVDFPVRNGYFCNEKITL</sequence>
<dbReference type="EMBL" id="FPBT01000059">
    <property type="protein sequence ID" value="SFU74482.1"/>
    <property type="molecule type" value="Genomic_DNA"/>
</dbReference>
<evidence type="ECO:0000313" key="1">
    <source>
        <dbReference type="EMBL" id="SFU74482.1"/>
    </source>
</evidence>
<accession>A0A1I7INH5</accession>
<dbReference type="Proteomes" id="UP000198817">
    <property type="component" value="Unassembled WGS sequence"/>
</dbReference>
<proteinExistence type="predicted"/>
<evidence type="ECO:0000313" key="2">
    <source>
        <dbReference type="Proteomes" id="UP000198817"/>
    </source>
</evidence>
<organism evidence="1 2">
    <name type="scientific">Eubacterium pyruvativorans</name>
    <dbReference type="NCBI Taxonomy" id="155865"/>
    <lineage>
        <taxon>Bacteria</taxon>
        <taxon>Bacillati</taxon>
        <taxon>Bacillota</taxon>
        <taxon>Clostridia</taxon>
        <taxon>Eubacteriales</taxon>
        <taxon>Eubacteriaceae</taxon>
        <taxon>Eubacterium</taxon>
    </lineage>
</organism>